<keyword evidence="1" id="KW-0175">Coiled coil</keyword>
<evidence type="ECO:0000313" key="3">
    <source>
        <dbReference type="Proteomes" id="UP000649617"/>
    </source>
</evidence>
<feature type="non-terminal residue" evidence="2">
    <location>
        <position position="159"/>
    </location>
</feature>
<dbReference type="OrthoDB" id="433838at2759"/>
<keyword evidence="3" id="KW-1185">Reference proteome</keyword>
<accession>A0A812T325</accession>
<evidence type="ECO:0000313" key="2">
    <source>
        <dbReference type="EMBL" id="CAE7513998.1"/>
    </source>
</evidence>
<gene>
    <name evidence="2" type="ORF">SPIL2461_LOCUS13400</name>
</gene>
<comment type="caution">
    <text evidence="2">The sequence shown here is derived from an EMBL/GenBank/DDBJ whole genome shotgun (WGS) entry which is preliminary data.</text>
</comment>
<evidence type="ECO:0008006" key="4">
    <source>
        <dbReference type="Google" id="ProtNLM"/>
    </source>
</evidence>
<protein>
    <recommendedName>
        <fullName evidence="4">Kinetochore protein SPC25</fullName>
    </recommendedName>
</protein>
<dbReference type="EMBL" id="CAJNIZ010029180">
    <property type="protein sequence ID" value="CAE7513998.1"/>
    <property type="molecule type" value="Genomic_DNA"/>
</dbReference>
<evidence type="ECO:0000256" key="1">
    <source>
        <dbReference type="SAM" id="Coils"/>
    </source>
</evidence>
<organism evidence="2 3">
    <name type="scientific">Symbiodinium pilosum</name>
    <name type="common">Dinoflagellate</name>
    <dbReference type="NCBI Taxonomy" id="2952"/>
    <lineage>
        <taxon>Eukaryota</taxon>
        <taxon>Sar</taxon>
        <taxon>Alveolata</taxon>
        <taxon>Dinophyceae</taxon>
        <taxon>Suessiales</taxon>
        <taxon>Symbiodiniaceae</taxon>
        <taxon>Symbiodinium</taxon>
    </lineage>
</organism>
<dbReference type="AlphaFoldDB" id="A0A812T325"/>
<name>A0A812T325_SYMPI</name>
<dbReference type="Gene3D" id="6.10.250.1950">
    <property type="match status" value="1"/>
</dbReference>
<sequence>DRSQAISSVAQKGLQDILREEDVLYDLQADLVAVEELTEAARRFRGEGAKLGEVVLQSMKAASDRAEVMASTAEILHSAHEECRKELRDEEKKLTRKKEAAHLQSSGIGDFLARYSRCLGLDIERVTTQTVRLTFTLIIQDDPGREFSLILGLGKEASA</sequence>
<proteinExistence type="predicted"/>
<dbReference type="Proteomes" id="UP000649617">
    <property type="component" value="Unassembled WGS sequence"/>
</dbReference>
<reference evidence="2" key="1">
    <citation type="submission" date="2021-02" db="EMBL/GenBank/DDBJ databases">
        <authorList>
            <person name="Dougan E. K."/>
            <person name="Rhodes N."/>
            <person name="Thang M."/>
            <person name="Chan C."/>
        </authorList>
    </citation>
    <scope>NUCLEOTIDE SEQUENCE</scope>
</reference>
<feature type="coiled-coil region" evidence="1">
    <location>
        <begin position="73"/>
        <end position="104"/>
    </location>
</feature>
<dbReference type="CDD" id="cd23784">
    <property type="entry name" value="RWD_Spc25"/>
    <property type="match status" value="1"/>
</dbReference>